<organism evidence="1">
    <name type="scientific">Davidia involucrata</name>
    <name type="common">Dove tree</name>
    <dbReference type="NCBI Taxonomy" id="16924"/>
    <lineage>
        <taxon>Eukaryota</taxon>
        <taxon>Viridiplantae</taxon>
        <taxon>Streptophyta</taxon>
        <taxon>Embryophyta</taxon>
        <taxon>Tracheophyta</taxon>
        <taxon>Spermatophyta</taxon>
        <taxon>Magnoliopsida</taxon>
        <taxon>eudicotyledons</taxon>
        <taxon>Gunneridae</taxon>
        <taxon>Pentapetalae</taxon>
        <taxon>asterids</taxon>
        <taxon>Cornales</taxon>
        <taxon>Nyssaceae</taxon>
        <taxon>Davidia</taxon>
    </lineage>
</organism>
<accession>A0A5B7AF43</accession>
<dbReference type="EMBL" id="GHES01024780">
    <property type="protein sequence ID" value="MPA55339.1"/>
    <property type="molecule type" value="Transcribed_RNA"/>
</dbReference>
<evidence type="ECO:0000313" key="1">
    <source>
        <dbReference type="EMBL" id="MPA55339.1"/>
    </source>
</evidence>
<dbReference type="PANTHER" id="PTHR36617">
    <property type="entry name" value="PROTEIN, PUTATIVE-RELATED"/>
    <property type="match status" value="1"/>
</dbReference>
<name>A0A5B7AF43_DAVIN</name>
<proteinExistence type="predicted"/>
<dbReference type="PANTHER" id="PTHR36617:SF16">
    <property type="entry name" value="OS04G0516500 PROTEIN"/>
    <property type="match status" value="1"/>
</dbReference>
<protein>
    <submittedName>
        <fullName evidence="1">Uncharacterized protein</fullName>
    </submittedName>
</protein>
<dbReference type="AlphaFoldDB" id="A0A5B7AF43"/>
<gene>
    <name evidence="1" type="ORF">Din_024780</name>
</gene>
<sequence>MGWGETFSGERVIEVKYDSMEGGWVSREVDGAYGCTLSKSIRKGFGDFVNFTQFDIGDGTKVRFCRDKWRGDLILKDCYPSLFNIAVDKEAKVRDYGYWERGRMIWDPHLRRHLRD</sequence>
<reference evidence="1" key="1">
    <citation type="submission" date="2019-08" db="EMBL/GenBank/DDBJ databases">
        <title>Reference gene set and small RNA set construction with multiple tissues from Davidia involucrata Baill.</title>
        <authorList>
            <person name="Yang H."/>
            <person name="Zhou C."/>
            <person name="Li G."/>
            <person name="Wang J."/>
            <person name="Gao P."/>
            <person name="Wang M."/>
            <person name="Wang R."/>
            <person name="Zhao Y."/>
        </authorList>
    </citation>
    <scope>NUCLEOTIDE SEQUENCE</scope>
    <source>
        <tissue evidence="1">Mixed with DoveR01_LX</tissue>
    </source>
</reference>